<evidence type="ECO:0000313" key="1">
    <source>
        <dbReference type="EMBL" id="KAE8968513.1"/>
    </source>
</evidence>
<dbReference type="Proteomes" id="UP000429607">
    <property type="component" value="Unassembled WGS sequence"/>
</dbReference>
<proteinExistence type="predicted"/>
<reference evidence="1 2" key="1">
    <citation type="submission" date="2018-09" db="EMBL/GenBank/DDBJ databases">
        <title>Genomic investigation of the strawberry pathogen Phytophthora fragariae indicates pathogenicity is determined by transcriptional variation in three key races.</title>
        <authorList>
            <person name="Adams T.M."/>
            <person name="Armitage A.D."/>
            <person name="Sobczyk M.K."/>
            <person name="Bates H.J."/>
            <person name="Dunwell J.M."/>
            <person name="Nellist C.F."/>
            <person name="Harrison R.J."/>
        </authorList>
    </citation>
    <scope>NUCLEOTIDE SEQUENCE [LARGE SCALE GENOMIC DNA]</scope>
    <source>
        <strain evidence="1 2">SCRP249</strain>
    </source>
</reference>
<evidence type="ECO:0000313" key="2">
    <source>
        <dbReference type="Proteomes" id="UP000429607"/>
    </source>
</evidence>
<sequence>MRGVFAYLFIASVASSKSDKYSNTYRPVFAGIKFSSNLYSEQAKYTNCTIILPKPFRALNPSHVDNSTLSPSSLTSLYAV</sequence>
<dbReference type="EMBL" id="QXFV01004648">
    <property type="protein sequence ID" value="KAE8968513.1"/>
    <property type="molecule type" value="Genomic_DNA"/>
</dbReference>
<comment type="caution">
    <text evidence="1">The sequence shown here is derived from an EMBL/GenBank/DDBJ whole genome shotgun (WGS) entry which is preliminary data.</text>
</comment>
<dbReference type="AlphaFoldDB" id="A0A6A3HJB9"/>
<gene>
    <name evidence="1" type="ORF">PR001_g27769</name>
</gene>
<organism evidence="1 2">
    <name type="scientific">Phytophthora rubi</name>
    <dbReference type="NCBI Taxonomy" id="129364"/>
    <lineage>
        <taxon>Eukaryota</taxon>
        <taxon>Sar</taxon>
        <taxon>Stramenopiles</taxon>
        <taxon>Oomycota</taxon>
        <taxon>Peronosporomycetes</taxon>
        <taxon>Peronosporales</taxon>
        <taxon>Peronosporaceae</taxon>
        <taxon>Phytophthora</taxon>
    </lineage>
</organism>
<protein>
    <submittedName>
        <fullName evidence="1">Uncharacterized protein</fullName>
    </submittedName>
</protein>
<accession>A0A6A3HJB9</accession>
<name>A0A6A3HJB9_9STRA</name>